<dbReference type="RefSeq" id="WP_193439865.1">
    <property type="nucleotide sequence ID" value="NZ_CP063145.1"/>
</dbReference>
<gene>
    <name evidence="1" type="ORF">IMZ16_09665</name>
</gene>
<dbReference type="EMBL" id="CP063145">
    <property type="protein sequence ID" value="QOR73762.1"/>
    <property type="molecule type" value="Genomic_DNA"/>
</dbReference>
<dbReference type="KEGG" id="civ:IMZ16_09665"/>
<protein>
    <submittedName>
        <fullName evidence="1">Uncharacterized protein</fullName>
    </submittedName>
</protein>
<proteinExistence type="predicted"/>
<accession>A0A7M1T4D7</accession>
<dbReference type="Proteomes" id="UP000593605">
    <property type="component" value="Chromosome"/>
</dbReference>
<name>A0A7M1T4D7_9FLAO</name>
<reference evidence="1 2" key="1">
    <citation type="submission" date="2020-10" db="EMBL/GenBank/DDBJ databases">
        <title>Complete genome of Cruoricapor ignavus strain M1214 isolated from the blood culture of a febrile patient.</title>
        <authorList>
            <person name="Guglielmino C.J.D."/>
        </authorList>
    </citation>
    <scope>NUCLEOTIDE SEQUENCE [LARGE SCALE GENOMIC DNA]</scope>
    <source>
        <strain evidence="1 2">M1214</strain>
    </source>
</reference>
<evidence type="ECO:0000313" key="1">
    <source>
        <dbReference type="EMBL" id="QOR73762.1"/>
    </source>
</evidence>
<organism evidence="1 2">
    <name type="scientific">Cruoricaptor ignavus</name>
    <dbReference type="NCBI Taxonomy" id="1118202"/>
    <lineage>
        <taxon>Bacteria</taxon>
        <taxon>Pseudomonadati</taxon>
        <taxon>Bacteroidota</taxon>
        <taxon>Flavobacteriia</taxon>
        <taxon>Flavobacteriales</taxon>
        <taxon>Weeksellaceae</taxon>
        <taxon>Cruoricaptor</taxon>
    </lineage>
</organism>
<evidence type="ECO:0000313" key="2">
    <source>
        <dbReference type="Proteomes" id="UP000593605"/>
    </source>
</evidence>
<dbReference type="AlphaFoldDB" id="A0A7M1T4D7"/>
<sequence length="117" mass="14011">MEKYLKFSLPLELEKKSNFSKKIISKILKTILPVSNPDFEDKIDDVKHWLVEFDEENTPIREIGLDENDKVILKMPYKKNYGFWTDNELLYEDFINKFSAVKIDSIMFNSKWNALNW</sequence>